<reference evidence="2 3" key="1">
    <citation type="submission" date="2023-10" db="EMBL/GenBank/DDBJ databases">
        <title>Pseudomonas otitidis isolated from a paediatric patient with cystic fibrosis in Chile.</title>
        <authorList>
            <person name="Amsteins-Romero L."/>
            <person name="Opazo-Capurro A."/>
            <person name="Matus-Kohler M."/>
            <person name="Gonzalez-Rocha G."/>
        </authorList>
    </citation>
    <scope>NUCLEOTIDE SEQUENCE [LARGE SCALE GENOMIC DNA]</scope>
    <source>
        <strain evidence="2 3">P-714</strain>
    </source>
</reference>
<dbReference type="RefSeq" id="WP_317234584.1">
    <property type="nucleotide sequence ID" value="NZ_JAWJUL010000169.1"/>
</dbReference>
<feature type="compositionally biased region" description="Basic and acidic residues" evidence="1">
    <location>
        <begin position="54"/>
        <end position="65"/>
    </location>
</feature>
<evidence type="ECO:0000256" key="1">
    <source>
        <dbReference type="SAM" id="MobiDB-lite"/>
    </source>
</evidence>
<sequence>APSLQTLNSLIFKEFSLSAVGVVRIIETSATASTPIFSLLSKRTFETGSAFPKLPHEPVEPEAQRGIKPRSSPWQTIRHPLSNYKRKNRAGTEHQGR</sequence>
<proteinExistence type="predicted"/>
<protein>
    <submittedName>
        <fullName evidence="2">Uncharacterized protein</fullName>
    </submittedName>
</protein>
<name>A0ABU3XZ91_9GAMM</name>
<organism evidence="2 3">
    <name type="scientific">Metapseudomonas otitidis</name>
    <dbReference type="NCBI Taxonomy" id="319939"/>
    <lineage>
        <taxon>Bacteria</taxon>
        <taxon>Pseudomonadati</taxon>
        <taxon>Pseudomonadota</taxon>
        <taxon>Gammaproteobacteria</taxon>
        <taxon>Pseudomonadales</taxon>
        <taxon>Pseudomonadaceae</taxon>
        <taxon>Metapseudomonas</taxon>
    </lineage>
</organism>
<evidence type="ECO:0000313" key="3">
    <source>
        <dbReference type="Proteomes" id="UP001273935"/>
    </source>
</evidence>
<evidence type="ECO:0000313" key="2">
    <source>
        <dbReference type="EMBL" id="MDV3443224.1"/>
    </source>
</evidence>
<dbReference type="EMBL" id="JAWJUL010000169">
    <property type="protein sequence ID" value="MDV3443224.1"/>
    <property type="molecule type" value="Genomic_DNA"/>
</dbReference>
<comment type="caution">
    <text evidence="2">The sequence shown here is derived from an EMBL/GenBank/DDBJ whole genome shotgun (WGS) entry which is preliminary data.</text>
</comment>
<feature type="region of interest" description="Disordered" evidence="1">
    <location>
        <begin position="50"/>
        <end position="97"/>
    </location>
</feature>
<gene>
    <name evidence="2" type="ORF">R0G64_27810</name>
</gene>
<keyword evidence="3" id="KW-1185">Reference proteome</keyword>
<feature type="non-terminal residue" evidence="2">
    <location>
        <position position="1"/>
    </location>
</feature>
<dbReference type="Proteomes" id="UP001273935">
    <property type="component" value="Unassembled WGS sequence"/>
</dbReference>
<accession>A0ABU3XZ91</accession>